<keyword evidence="2" id="KW-0645">Protease</keyword>
<keyword evidence="2" id="KW-0378">Hydrolase</keyword>
<dbReference type="AlphaFoldDB" id="A0A3B0U6B3"/>
<dbReference type="EC" id="3.4.21.83" evidence="2"/>
<evidence type="ECO:0000259" key="1">
    <source>
        <dbReference type="Pfam" id="PF02897"/>
    </source>
</evidence>
<gene>
    <name evidence="2" type="ORF">MNBD_BACTEROID04-405</name>
</gene>
<reference evidence="2" key="1">
    <citation type="submission" date="2018-06" db="EMBL/GenBank/DDBJ databases">
        <authorList>
            <person name="Zhirakovskaya E."/>
        </authorList>
    </citation>
    <scope>NUCLEOTIDE SEQUENCE</scope>
</reference>
<proteinExistence type="predicted"/>
<evidence type="ECO:0000313" key="2">
    <source>
        <dbReference type="EMBL" id="VAW24590.1"/>
    </source>
</evidence>
<feature type="domain" description="Peptidase S9A N-terminal" evidence="1">
    <location>
        <begin position="9"/>
        <end position="57"/>
    </location>
</feature>
<protein>
    <submittedName>
        <fullName evidence="2">Protease II</fullName>
        <ecNumber evidence="2">3.4.21.83</ecNumber>
    </submittedName>
</protein>
<dbReference type="SUPFAM" id="SSF50993">
    <property type="entry name" value="Peptidase/esterase 'gauge' domain"/>
    <property type="match status" value="1"/>
</dbReference>
<dbReference type="GO" id="GO:0004252">
    <property type="term" value="F:serine-type endopeptidase activity"/>
    <property type="evidence" value="ECO:0007669"/>
    <property type="project" value="UniProtKB-EC"/>
</dbReference>
<dbReference type="GO" id="GO:0006508">
    <property type="term" value="P:proteolysis"/>
    <property type="evidence" value="ECO:0007669"/>
    <property type="project" value="UniProtKB-KW"/>
</dbReference>
<name>A0A3B0U6B3_9ZZZZ</name>
<dbReference type="InterPro" id="IPR023302">
    <property type="entry name" value="Pept_S9A_N"/>
</dbReference>
<dbReference type="InterPro" id="IPR029058">
    <property type="entry name" value="AB_hydrolase_fold"/>
</dbReference>
<feature type="non-terminal residue" evidence="2">
    <location>
        <position position="58"/>
    </location>
</feature>
<dbReference type="Gene3D" id="3.40.50.1820">
    <property type="entry name" value="alpha/beta hydrolase"/>
    <property type="match status" value="1"/>
</dbReference>
<sequence length="58" mass="6953">MIERIIEPPKAEKIEKKLEIHGDVRIDNYYWLNERENPKVIDYLNAENLYYDAVTANT</sequence>
<dbReference type="Pfam" id="PF02897">
    <property type="entry name" value="Peptidase_S9_N"/>
    <property type="match status" value="1"/>
</dbReference>
<dbReference type="EMBL" id="UOER01000280">
    <property type="protein sequence ID" value="VAW24590.1"/>
    <property type="molecule type" value="Genomic_DNA"/>
</dbReference>
<accession>A0A3B0U6B3</accession>
<organism evidence="2">
    <name type="scientific">hydrothermal vent metagenome</name>
    <dbReference type="NCBI Taxonomy" id="652676"/>
    <lineage>
        <taxon>unclassified sequences</taxon>
        <taxon>metagenomes</taxon>
        <taxon>ecological metagenomes</taxon>
    </lineage>
</organism>